<organism evidence="2">
    <name type="scientific">Arundo donax</name>
    <name type="common">Giant reed</name>
    <name type="synonym">Donax arundinaceus</name>
    <dbReference type="NCBI Taxonomy" id="35708"/>
    <lineage>
        <taxon>Eukaryota</taxon>
        <taxon>Viridiplantae</taxon>
        <taxon>Streptophyta</taxon>
        <taxon>Embryophyta</taxon>
        <taxon>Tracheophyta</taxon>
        <taxon>Spermatophyta</taxon>
        <taxon>Magnoliopsida</taxon>
        <taxon>Liliopsida</taxon>
        <taxon>Poales</taxon>
        <taxon>Poaceae</taxon>
        <taxon>PACMAD clade</taxon>
        <taxon>Arundinoideae</taxon>
        <taxon>Arundineae</taxon>
        <taxon>Arundo</taxon>
    </lineage>
</organism>
<keyword evidence="1" id="KW-0472">Membrane</keyword>
<name>A0A0A8Y838_ARUDO</name>
<proteinExistence type="predicted"/>
<dbReference type="EMBL" id="GBRH01278008">
    <property type="protein sequence ID" value="JAD19887.1"/>
    <property type="molecule type" value="Transcribed_RNA"/>
</dbReference>
<dbReference type="AlphaFoldDB" id="A0A0A8Y838"/>
<evidence type="ECO:0000256" key="1">
    <source>
        <dbReference type="SAM" id="Phobius"/>
    </source>
</evidence>
<sequence>MLSSLQFTTAHVQHDLQFYTSLKILITCPLIYVSIYISVSFSETKAECARAL</sequence>
<feature type="transmembrane region" description="Helical" evidence="1">
    <location>
        <begin position="20"/>
        <end position="41"/>
    </location>
</feature>
<reference evidence="2" key="2">
    <citation type="journal article" date="2015" name="Data Brief">
        <title>Shoot transcriptome of the giant reed, Arundo donax.</title>
        <authorList>
            <person name="Barrero R.A."/>
            <person name="Guerrero F.D."/>
            <person name="Moolhuijzen P."/>
            <person name="Goolsby J.A."/>
            <person name="Tidwell J."/>
            <person name="Bellgard S.E."/>
            <person name="Bellgard M.I."/>
        </authorList>
    </citation>
    <scope>NUCLEOTIDE SEQUENCE</scope>
    <source>
        <tissue evidence="2">Shoot tissue taken approximately 20 cm above the soil surface</tissue>
    </source>
</reference>
<protein>
    <submittedName>
        <fullName evidence="2">Uncharacterized protein</fullName>
    </submittedName>
</protein>
<accession>A0A0A8Y838</accession>
<keyword evidence="1" id="KW-0812">Transmembrane</keyword>
<reference evidence="2" key="1">
    <citation type="submission" date="2014-09" db="EMBL/GenBank/DDBJ databases">
        <authorList>
            <person name="Magalhaes I.L.F."/>
            <person name="Oliveira U."/>
            <person name="Santos F.R."/>
            <person name="Vidigal T.H.D.A."/>
            <person name="Brescovit A.D."/>
            <person name="Santos A.J."/>
        </authorList>
    </citation>
    <scope>NUCLEOTIDE SEQUENCE</scope>
    <source>
        <tissue evidence="2">Shoot tissue taken approximately 20 cm above the soil surface</tissue>
    </source>
</reference>
<evidence type="ECO:0000313" key="2">
    <source>
        <dbReference type="EMBL" id="JAD19887.1"/>
    </source>
</evidence>
<keyword evidence="1" id="KW-1133">Transmembrane helix</keyword>